<keyword evidence="1" id="KW-0378">Hydrolase</keyword>
<dbReference type="EMBL" id="JACHND010000001">
    <property type="protein sequence ID" value="MBB4702209.1"/>
    <property type="molecule type" value="Genomic_DNA"/>
</dbReference>
<organism evidence="1 2">
    <name type="scientific">Sphaerisporangium siamense</name>
    <dbReference type="NCBI Taxonomy" id="795645"/>
    <lineage>
        <taxon>Bacteria</taxon>
        <taxon>Bacillati</taxon>
        <taxon>Actinomycetota</taxon>
        <taxon>Actinomycetes</taxon>
        <taxon>Streptosporangiales</taxon>
        <taxon>Streptosporangiaceae</taxon>
        <taxon>Sphaerisporangium</taxon>
    </lineage>
</organism>
<evidence type="ECO:0000313" key="2">
    <source>
        <dbReference type="Proteomes" id="UP000542210"/>
    </source>
</evidence>
<dbReference type="GO" id="GO:0004519">
    <property type="term" value="F:endonuclease activity"/>
    <property type="evidence" value="ECO:0007669"/>
    <property type="project" value="UniProtKB-KW"/>
</dbReference>
<dbReference type="InterPro" id="IPR034154">
    <property type="entry name" value="TOPRIM_DnaG/twinkle"/>
</dbReference>
<dbReference type="RefSeq" id="WP_184881800.1">
    <property type="nucleotide sequence ID" value="NZ_BOOV01000026.1"/>
</dbReference>
<keyword evidence="2" id="KW-1185">Reference proteome</keyword>
<dbReference type="Pfam" id="PF13481">
    <property type="entry name" value="AAA_25"/>
    <property type="match status" value="1"/>
</dbReference>
<reference evidence="1 2" key="1">
    <citation type="submission" date="2020-08" db="EMBL/GenBank/DDBJ databases">
        <title>Sequencing the genomes of 1000 actinobacteria strains.</title>
        <authorList>
            <person name="Klenk H.-P."/>
        </authorList>
    </citation>
    <scope>NUCLEOTIDE SEQUENCE [LARGE SCALE GENOMIC DNA]</scope>
    <source>
        <strain evidence="1 2">DSM 45784</strain>
    </source>
</reference>
<dbReference type="CDD" id="cd01029">
    <property type="entry name" value="TOPRIM_primases"/>
    <property type="match status" value="1"/>
</dbReference>
<protein>
    <submittedName>
        <fullName evidence="1">5S rRNA maturation endonuclease (Ribonuclease M5)</fullName>
    </submittedName>
</protein>
<accession>A0A7W7D8F3</accession>
<dbReference type="AlphaFoldDB" id="A0A7W7D8F3"/>
<dbReference type="Proteomes" id="UP000542210">
    <property type="component" value="Unassembled WGS sequence"/>
</dbReference>
<name>A0A7W7D8F3_9ACTN</name>
<keyword evidence="1" id="KW-0255">Endonuclease</keyword>
<dbReference type="InterPro" id="IPR027417">
    <property type="entry name" value="P-loop_NTPase"/>
</dbReference>
<dbReference type="SUPFAM" id="SSF52540">
    <property type="entry name" value="P-loop containing nucleoside triphosphate hydrolases"/>
    <property type="match status" value="1"/>
</dbReference>
<dbReference type="SUPFAM" id="SSF56731">
    <property type="entry name" value="DNA primase core"/>
    <property type="match status" value="1"/>
</dbReference>
<keyword evidence="1" id="KW-0540">Nuclease</keyword>
<proteinExistence type="predicted"/>
<gene>
    <name evidence="1" type="ORF">BJ982_003753</name>
</gene>
<comment type="caution">
    <text evidence="1">The sequence shown here is derived from an EMBL/GenBank/DDBJ whole genome shotgun (WGS) entry which is preliminary data.</text>
</comment>
<evidence type="ECO:0000313" key="1">
    <source>
        <dbReference type="EMBL" id="MBB4702209.1"/>
    </source>
</evidence>
<sequence length="533" mass="59471">MDVLHELVLPKLDGARRSGAGYDARCPAHDDGRASLSVGPGKEHPVVFNCHAGCDRDAILAALDLTWADLCKPREDQRAPGAGEWTPRGPAVAVYDYVDEQGNLLFQVCRTADKQFPQRVPDRTRKTGWSWRLGDVRRVPYRLPKVIEGVLSGQRIFIVEGEKDVHTLERLGLIATCNPGGAGKWQPEYSDFLREADVTIVVDMDEFGQAHGRQVARALNGIAASIRAVEPLNGKDVTEHLQRGHSLDELVQVWSSEQAPRVDLAPDLWEFISVPDEEHDWIVPDLLERGDRLVWTGFEGLGKSMAIRQMAVMIAAGLHPFKWTEIPPKRVLLIDCENSEVQSRRKFRPLAACSIKYGHRVPDGALRLIHRPEGIDVLRPDDAAWLLERVTAHKPDILFIGPFYRLHAGNINDEEAARKTVAILDQARVQADCAMVIEAHAGHGEHGKNRSVRPVGSSLLLRWPEFGLGIAPDDPDQRPGERCKTVAVKPWRGGRDERDWPNRLTYGGEGNWPWQIAPDYIPPAGWESSTGRN</sequence>
<dbReference type="Gene3D" id="3.40.1360.10">
    <property type="match status" value="1"/>
</dbReference>
<dbReference type="Gene3D" id="3.40.50.300">
    <property type="entry name" value="P-loop containing nucleotide triphosphate hydrolases"/>
    <property type="match status" value="1"/>
</dbReference>